<reference evidence="5 6" key="1">
    <citation type="submission" date="2024-06" db="EMBL/GenBank/DDBJ databases">
        <title>A chromosome-level genome assembly of beet webworm, Loxostege sticticalis.</title>
        <authorList>
            <person name="Zhang Y."/>
        </authorList>
    </citation>
    <scope>NUCLEOTIDE SEQUENCE [LARGE SCALE GENOMIC DNA]</scope>
    <source>
        <strain evidence="5">AQ028</strain>
        <tissue evidence="5">Male pupae</tissue>
    </source>
</reference>
<dbReference type="GO" id="GO:0042575">
    <property type="term" value="C:DNA polymerase complex"/>
    <property type="evidence" value="ECO:0007669"/>
    <property type="project" value="UniProtKB-ARBA"/>
</dbReference>
<dbReference type="InterPro" id="IPR041577">
    <property type="entry name" value="RT_RNaseH_2"/>
</dbReference>
<protein>
    <recommendedName>
        <fullName evidence="1">RNA-directed DNA polymerase</fullName>
        <ecNumber evidence="1">2.7.7.49</ecNumber>
    </recommendedName>
</protein>
<dbReference type="Pfam" id="PF17919">
    <property type="entry name" value="RT_RNaseH_2"/>
    <property type="match status" value="1"/>
</dbReference>
<dbReference type="InterPro" id="IPR000477">
    <property type="entry name" value="RT_dom"/>
</dbReference>
<comment type="caution">
    <text evidence="5">The sequence shown here is derived from an EMBL/GenBank/DDBJ whole genome shotgun (WGS) entry which is preliminary data.</text>
</comment>
<dbReference type="Proteomes" id="UP001549921">
    <property type="component" value="Unassembled WGS sequence"/>
</dbReference>
<dbReference type="FunFam" id="3.30.420.10:FF:000063">
    <property type="entry name" value="Retrovirus-related Pol polyprotein from transposon 297-like Protein"/>
    <property type="match status" value="1"/>
</dbReference>
<dbReference type="InterPro" id="IPR012337">
    <property type="entry name" value="RNaseH-like_sf"/>
</dbReference>
<dbReference type="Gene3D" id="3.30.70.270">
    <property type="match status" value="2"/>
</dbReference>
<dbReference type="PANTHER" id="PTHR37984:SF8">
    <property type="entry name" value="CCHC-TYPE DOMAIN-CONTAINING PROTEIN"/>
    <property type="match status" value="1"/>
</dbReference>
<evidence type="ECO:0000259" key="3">
    <source>
        <dbReference type="PROSITE" id="PS50878"/>
    </source>
</evidence>
<dbReference type="Pfam" id="PF17921">
    <property type="entry name" value="Integrase_H2C2"/>
    <property type="match status" value="1"/>
</dbReference>
<evidence type="ECO:0000313" key="6">
    <source>
        <dbReference type="Proteomes" id="UP001549921"/>
    </source>
</evidence>
<evidence type="ECO:0000256" key="2">
    <source>
        <dbReference type="SAM" id="MobiDB-lite"/>
    </source>
</evidence>
<organism evidence="5 6">
    <name type="scientific">Loxostege sticticalis</name>
    <name type="common">Beet webworm moth</name>
    <dbReference type="NCBI Taxonomy" id="481309"/>
    <lineage>
        <taxon>Eukaryota</taxon>
        <taxon>Metazoa</taxon>
        <taxon>Ecdysozoa</taxon>
        <taxon>Arthropoda</taxon>
        <taxon>Hexapoda</taxon>
        <taxon>Insecta</taxon>
        <taxon>Pterygota</taxon>
        <taxon>Neoptera</taxon>
        <taxon>Endopterygota</taxon>
        <taxon>Lepidoptera</taxon>
        <taxon>Glossata</taxon>
        <taxon>Ditrysia</taxon>
        <taxon>Pyraloidea</taxon>
        <taxon>Crambidae</taxon>
        <taxon>Pyraustinae</taxon>
        <taxon>Loxostege</taxon>
    </lineage>
</organism>
<dbReference type="FunFam" id="1.10.340.70:FF:000003">
    <property type="entry name" value="Protein CBG25708"/>
    <property type="match status" value="1"/>
</dbReference>
<feature type="domain" description="Reverse transcriptase" evidence="3">
    <location>
        <begin position="255"/>
        <end position="431"/>
    </location>
</feature>
<sequence>MKQAATPVDAITYNRKNTYKKKEGNKEETFHCGRCDTEHQRRKCPAFKKVCKRCNKRNHFTKCCKLKAVDALQHDYEDGYSSEGFIVSAIDADADFEDWFEEATMPSGDIVKFKLDSGSQCNVINKKIANKIKASIKPSTAKYLTSYSNHKINVLGEAVIKTCIKKQTRLVKYLIVNEEVVPVLGKTACVRLGLVKRVETLEKSHDLFEGIGCLKQFTYDIDLIDNPKLPICPARKIPHTIRQQVKDELDSMVAQKIIKPVTMPTPAVSPMVVVRKDNKIRLCIDPSDINKNLKRRHYPLSTVEDITARIHGSSWFTLLDCKKGFWQLKVTPRTSDYLTFSTPFGRYSCLRMPFGLASAPEVFQQIMSSLLADIKNAEVSMDDVLLHAASKEDLQKMTEQVLDKFRKAGLKLNKEKCVFYTQKVKFLGHIVTVEGLKPDPQKIETIAKIKRPENVKELQRFLGLITYMSKFIKNMADITGPLRQLLHKNTEWVWDTPQEEAFIKLKELLKNPPVLGYYDPKAPILLSVDASSYACGGVLMQKEKPIAYCAKSFTKTEQGYSQLEKEANAILVACKKFHTYIWGCKDLTIESDHKPLETIFKKPLTEAPPRLQRMLYQILPYNPKVVYKKGSEMYVADTLSRDCENLSCEESNTENLQICAIVPFSKSRREELKEETEKCEELTDLKKIILEGWPETIEKLPENIKKYWYYREDLSVYNDIIFKNDRVLVPKSMVPLVMKHCHLSHKGIQGTLKLARDNVFWPGMAKDLTNYIQTCKACTKIQNENTMEPITMQPVPERPWSVVATDLFHLRDKNYIVIADAYSGFFDFKELKNITSAEIIQNLKSWFSIFGIPDTLLSDGGKQYDCQEFRTFKKEWNFEHRISSPHFPRSNGLAERYVQEAKNLLKKCLEVNSDVQLALLHHRNTPRLDLGSPAQRMFNRRTKTLLPTNEKLFSPKIIQKIKKKLENLKGKEKINSDKGKKEIKQFEENENVLLRRDKQNWVPATIIRPEGNRSYIVRADNATYRRNAWHLKHTTPSDNSNPLSTGQPEVSPAQASSTPWHDDQSNVSPPAPAPTEATQPAPSTATEATQPAPSTATEATPKRTTRSGRVIIQPARYRQ</sequence>
<dbReference type="InterPro" id="IPR043502">
    <property type="entry name" value="DNA/RNA_pol_sf"/>
</dbReference>
<dbReference type="CDD" id="cd09274">
    <property type="entry name" value="RNase_HI_RT_Ty3"/>
    <property type="match status" value="1"/>
</dbReference>
<accession>A0ABD0TR42</accession>
<evidence type="ECO:0000313" key="5">
    <source>
        <dbReference type="EMBL" id="KAL0851822.1"/>
    </source>
</evidence>
<dbReference type="FunFam" id="3.30.70.270:FF:000026">
    <property type="entry name" value="Transposon Ty3-G Gag-Pol polyprotein"/>
    <property type="match status" value="1"/>
</dbReference>
<dbReference type="Pfam" id="PF00078">
    <property type="entry name" value="RVT_1"/>
    <property type="match status" value="1"/>
</dbReference>
<feature type="compositionally biased region" description="Low complexity" evidence="2">
    <location>
        <begin position="1074"/>
        <end position="1099"/>
    </location>
</feature>
<feature type="region of interest" description="Disordered" evidence="2">
    <location>
        <begin position="1032"/>
        <end position="1119"/>
    </location>
</feature>
<name>A0ABD0TR42_LOXSC</name>
<dbReference type="PROSITE" id="PS50878">
    <property type="entry name" value="RT_POL"/>
    <property type="match status" value="1"/>
</dbReference>
<dbReference type="Gene3D" id="3.30.420.10">
    <property type="entry name" value="Ribonuclease H-like superfamily/Ribonuclease H"/>
    <property type="match status" value="1"/>
</dbReference>
<feature type="domain" description="Integrase catalytic" evidence="4">
    <location>
        <begin position="795"/>
        <end position="963"/>
    </location>
</feature>
<dbReference type="Gene3D" id="3.10.20.370">
    <property type="match status" value="1"/>
</dbReference>
<dbReference type="AlphaFoldDB" id="A0ABD0TR42"/>
<dbReference type="InterPro" id="IPR036397">
    <property type="entry name" value="RNaseH_sf"/>
</dbReference>
<dbReference type="InterPro" id="IPR050951">
    <property type="entry name" value="Retrovirus_Pol_polyprotein"/>
</dbReference>
<dbReference type="SUPFAM" id="SSF53098">
    <property type="entry name" value="Ribonuclease H-like"/>
    <property type="match status" value="1"/>
</dbReference>
<feature type="compositionally biased region" description="Polar residues" evidence="2">
    <location>
        <begin position="1034"/>
        <end position="1059"/>
    </location>
</feature>
<dbReference type="InterPro" id="IPR041588">
    <property type="entry name" value="Integrase_H2C2"/>
</dbReference>
<dbReference type="PANTHER" id="PTHR37984">
    <property type="entry name" value="PROTEIN CBG26694"/>
    <property type="match status" value="1"/>
</dbReference>
<dbReference type="SUPFAM" id="SSF56672">
    <property type="entry name" value="DNA/RNA polymerases"/>
    <property type="match status" value="1"/>
</dbReference>
<dbReference type="EC" id="2.7.7.49" evidence="1"/>
<dbReference type="CDD" id="cd01647">
    <property type="entry name" value="RT_LTR"/>
    <property type="match status" value="1"/>
</dbReference>
<proteinExistence type="predicted"/>
<dbReference type="InterPro" id="IPR043128">
    <property type="entry name" value="Rev_trsase/Diguanyl_cyclase"/>
</dbReference>
<dbReference type="Gene3D" id="1.10.340.70">
    <property type="match status" value="1"/>
</dbReference>
<gene>
    <name evidence="5" type="ORF">ABMA28_000127</name>
</gene>
<dbReference type="GO" id="GO:0003964">
    <property type="term" value="F:RNA-directed DNA polymerase activity"/>
    <property type="evidence" value="ECO:0007669"/>
    <property type="project" value="UniProtKB-EC"/>
</dbReference>
<dbReference type="PROSITE" id="PS50994">
    <property type="entry name" value="INTEGRASE"/>
    <property type="match status" value="1"/>
</dbReference>
<dbReference type="EMBL" id="JBEDNZ010000001">
    <property type="protein sequence ID" value="KAL0851822.1"/>
    <property type="molecule type" value="Genomic_DNA"/>
</dbReference>
<dbReference type="Gene3D" id="3.10.10.10">
    <property type="entry name" value="HIV Type 1 Reverse Transcriptase, subunit A, domain 1"/>
    <property type="match status" value="1"/>
</dbReference>
<evidence type="ECO:0000259" key="4">
    <source>
        <dbReference type="PROSITE" id="PS50994"/>
    </source>
</evidence>
<evidence type="ECO:0000256" key="1">
    <source>
        <dbReference type="ARBA" id="ARBA00012493"/>
    </source>
</evidence>
<dbReference type="InterPro" id="IPR001584">
    <property type="entry name" value="Integrase_cat-core"/>
</dbReference>